<comment type="caution">
    <text evidence="14">The sequence shown here is derived from an EMBL/GenBank/DDBJ whole genome shotgun (WGS) entry which is preliminary data.</text>
</comment>
<dbReference type="SUPFAM" id="SSF143865">
    <property type="entry name" value="CorA soluble domain-like"/>
    <property type="match status" value="1"/>
</dbReference>
<dbReference type="InterPro" id="IPR045861">
    <property type="entry name" value="CorA_cytoplasmic_dom"/>
</dbReference>
<gene>
    <name evidence="14" type="ORF">dsat_2515</name>
</gene>
<feature type="transmembrane region" description="Helical" evidence="13">
    <location>
        <begin position="264"/>
        <end position="287"/>
    </location>
</feature>
<name>S7TD92_9BACT</name>
<dbReference type="AlphaFoldDB" id="S7TD92"/>
<evidence type="ECO:0000256" key="8">
    <source>
        <dbReference type="ARBA" id="ARBA00022842"/>
    </source>
</evidence>
<evidence type="ECO:0000256" key="6">
    <source>
        <dbReference type="ARBA" id="ARBA00022519"/>
    </source>
</evidence>
<evidence type="ECO:0000256" key="5">
    <source>
        <dbReference type="ARBA" id="ARBA00022475"/>
    </source>
</evidence>
<keyword evidence="11 13" id="KW-0472">Membrane</keyword>
<evidence type="ECO:0000313" key="15">
    <source>
        <dbReference type="Proteomes" id="UP000014975"/>
    </source>
</evidence>
<evidence type="ECO:0000256" key="2">
    <source>
        <dbReference type="ARBA" id="ARBA00009765"/>
    </source>
</evidence>
<evidence type="ECO:0000256" key="13">
    <source>
        <dbReference type="SAM" id="Phobius"/>
    </source>
</evidence>
<comment type="similarity">
    <text evidence="2">Belongs to the CorA metal ion transporter (MIT) (TC 1.A.35) family.</text>
</comment>
<evidence type="ECO:0000256" key="1">
    <source>
        <dbReference type="ARBA" id="ARBA00004429"/>
    </source>
</evidence>
<dbReference type="SUPFAM" id="SSF144083">
    <property type="entry name" value="Magnesium transport protein CorA, transmembrane region"/>
    <property type="match status" value="1"/>
</dbReference>
<evidence type="ECO:0000256" key="7">
    <source>
        <dbReference type="ARBA" id="ARBA00022692"/>
    </source>
</evidence>
<dbReference type="Pfam" id="PF01544">
    <property type="entry name" value="CorA"/>
    <property type="match status" value="1"/>
</dbReference>
<evidence type="ECO:0000256" key="9">
    <source>
        <dbReference type="ARBA" id="ARBA00022989"/>
    </source>
</evidence>
<dbReference type="Gene3D" id="3.30.460.20">
    <property type="entry name" value="CorA soluble domain-like"/>
    <property type="match status" value="1"/>
</dbReference>
<dbReference type="RefSeq" id="WP_020886401.1">
    <property type="nucleotide sequence ID" value="NZ_ATHI01000005.1"/>
</dbReference>
<dbReference type="InterPro" id="IPR050829">
    <property type="entry name" value="CorA_MIT"/>
</dbReference>
<dbReference type="PANTHER" id="PTHR47685">
    <property type="entry name" value="MAGNESIUM TRANSPORT PROTEIN CORA"/>
    <property type="match status" value="1"/>
</dbReference>
<reference evidence="14 15" key="1">
    <citation type="journal article" date="2013" name="Genome Announc.">
        <title>Draft genome sequences for three mercury-methylating, sulfate-reducing bacteria.</title>
        <authorList>
            <person name="Brown S.D."/>
            <person name="Hurt R.A.Jr."/>
            <person name="Gilmour C.C."/>
            <person name="Elias D.A."/>
        </authorList>
    </citation>
    <scope>NUCLEOTIDE SEQUENCE [LARGE SCALE GENOMIC DNA]</scope>
    <source>
        <strain evidence="14 15">DSM 16529</strain>
    </source>
</reference>
<dbReference type="Gene3D" id="1.20.58.340">
    <property type="entry name" value="Magnesium transport protein CorA, transmembrane region"/>
    <property type="match status" value="2"/>
</dbReference>
<keyword evidence="15" id="KW-1185">Reference proteome</keyword>
<evidence type="ECO:0000256" key="12">
    <source>
        <dbReference type="ARBA" id="ARBA00034269"/>
    </source>
</evidence>
<dbReference type="STRING" id="1121439.dsat_2515"/>
<dbReference type="OrthoDB" id="9803416at2"/>
<comment type="catalytic activity">
    <reaction evidence="12">
        <text>Mg(2+)(in) = Mg(2+)(out)</text>
        <dbReference type="Rhea" id="RHEA:29827"/>
        <dbReference type="ChEBI" id="CHEBI:18420"/>
    </reaction>
</comment>
<keyword evidence="8" id="KW-0460">Magnesium</keyword>
<dbReference type="GO" id="GO:0015095">
    <property type="term" value="F:magnesium ion transmembrane transporter activity"/>
    <property type="evidence" value="ECO:0007669"/>
    <property type="project" value="TreeGrafter"/>
</dbReference>
<dbReference type="InterPro" id="IPR045863">
    <property type="entry name" value="CorA_TM1_TM2"/>
</dbReference>
<dbReference type="GO" id="GO:0015087">
    <property type="term" value="F:cobalt ion transmembrane transporter activity"/>
    <property type="evidence" value="ECO:0007669"/>
    <property type="project" value="TreeGrafter"/>
</dbReference>
<keyword evidence="6" id="KW-0997">Cell inner membrane</keyword>
<keyword evidence="7 13" id="KW-0812">Transmembrane</keyword>
<keyword evidence="5" id="KW-1003">Cell membrane</keyword>
<proteinExistence type="inferred from homology"/>
<dbReference type="InterPro" id="IPR002523">
    <property type="entry name" value="MgTranspt_CorA/ZnTranspt_ZntB"/>
</dbReference>
<dbReference type="CDD" id="cd12837">
    <property type="entry name" value="EcCorA-like_u1"/>
    <property type="match status" value="1"/>
</dbReference>
<comment type="subcellular location">
    <subcellularLocation>
        <location evidence="1">Cell inner membrane</location>
        <topology evidence="1">Multi-pass membrane protein</topology>
    </subcellularLocation>
</comment>
<dbReference type="GO" id="GO:0015099">
    <property type="term" value="F:nickel cation transmembrane transporter activity"/>
    <property type="evidence" value="ECO:0007669"/>
    <property type="project" value="TreeGrafter"/>
</dbReference>
<keyword evidence="4" id="KW-0813">Transport</keyword>
<sequence>MITIHAFKNGKWEARQVRGETDLALPEGAVWLDLASPGEDEKAFVARAIGADVPTREEMQEIEASSRLYQENGAVYMTATILSRLEPDHIDAAAITFILAGQRLVTLRYTEPRPFEVFAARLRKGIAGGETSPDLMLGLLEAIVDRLADIVEATGNGANDISHRIFRQGKGPGGLDLHQAITDIGIEGDHVTKLRESLASISRMVMFLGQAAGPHLPAQDFPERLRTLGRDTASLIDHVGFLSSKITFLLDASLGMINIQQNNIIKIFSVAAVVFLPPTLIASIYGMNFAHMPELAHEFGYPLALGLMVVSAVLPYVYFKSKKWL</sequence>
<evidence type="ECO:0000256" key="11">
    <source>
        <dbReference type="ARBA" id="ARBA00023136"/>
    </source>
</evidence>
<evidence type="ECO:0000256" key="10">
    <source>
        <dbReference type="ARBA" id="ARBA00023065"/>
    </source>
</evidence>
<dbReference type="PATRIC" id="fig|1121439.3.peg.914"/>
<evidence type="ECO:0000313" key="14">
    <source>
        <dbReference type="EMBL" id="EPR35152.1"/>
    </source>
</evidence>
<evidence type="ECO:0000256" key="4">
    <source>
        <dbReference type="ARBA" id="ARBA00022448"/>
    </source>
</evidence>
<protein>
    <recommendedName>
        <fullName evidence="3">Magnesium transport protein CorA</fullName>
    </recommendedName>
</protein>
<dbReference type="EMBL" id="ATHI01000005">
    <property type="protein sequence ID" value="EPR35152.1"/>
    <property type="molecule type" value="Genomic_DNA"/>
</dbReference>
<dbReference type="Proteomes" id="UP000014975">
    <property type="component" value="Unassembled WGS sequence"/>
</dbReference>
<dbReference type="PANTHER" id="PTHR47685:SF1">
    <property type="entry name" value="MAGNESIUM TRANSPORT PROTEIN CORA"/>
    <property type="match status" value="1"/>
</dbReference>
<feature type="transmembrane region" description="Helical" evidence="13">
    <location>
        <begin position="299"/>
        <end position="319"/>
    </location>
</feature>
<keyword evidence="10" id="KW-0406">Ion transport</keyword>
<accession>S7TD92</accession>
<organism evidence="14 15">
    <name type="scientific">Alkalidesulfovibrio alkalitolerans DSM 16529</name>
    <dbReference type="NCBI Taxonomy" id="1121439"/>
    <lineage>
        <taxon>Bacteria</taxon>
        <taxon>Pseudomonadati</taxon>
        <taxon>Thermodesulfobacteriota</taxon>
        <taxon>Desulfovibrionia</taxon>
        <taxon>Desulfovibrionales</taxon>
        <taxon>Desulfovibrionaceae</taxon>
        <taxon>Alkalidesulfovibrio</taxon>
    </lineage>
</organism>
<dbReference type="eggNOG" id="COG0598">
    <property type="taxonomic scope" value="Bacteria"/>
</dbReference>
<evidence type="ECO:0000256" key="3">
    <source>
        <dbReference type="ARBA" id="ARBA00019439"/>
    </source>
</evidence>
<dbReference type="FunFam" id="1.20.58.340:FF:000001">
    <property type="entry name" value="Magnesium transport protein CorA"/>
    <property type="match status" value="1"/>
</dbReference>
<dbReference type="GO" id="GO:0005886">
    <property type="term" value="C:plasma membrane"/>
    <property type="evidence" value="ECO:0007669"/>
    <property type="project" value="UniProtKB-SubCell"/>
</dbReference>
<keyword evidence="9 13" id="KW-1133">Transmembrane helix</keyword>